<reference evidence="2" key="1">
    <citation type="submission" date="2016-11" db="EMBL/GenBank/DDBJ databases">
        <authorList>
            <person name="Varghese N."/>
            <person name="Submissions S."/>
        </authorList>
    </citation>
    <scope>NUCLEOTIDE SEQUENCE [LARGE SCALE GENOMIC DNA]</scope>
    <source>
        <strain evidence="2">DSM 29326</strain>
    </source>
</reference>
<sequence length="52" mass="5797">MQNPAESYWLAQAKLDLLKRDPVDAANDAEALARFAEGRLNELLRDAGVLKK</sequence>
<evidence type="ECO:0000313" key="1">
    <source>
        <dbReference type="EMBL" id="SHF76114.1"/>
    </source>
</evidence>
<accession>A0A1M5EAE8</accession>
<organism evidence="1 2">
    <name type="scientific">Loktanella atrilutea</name>
    <dbReference type="NCBI Taxonomy" id="366533"/>
    <lineage>
        <taxon>Bacteria</taxon>
        <taxon>Pseudomonadati</taxon>
        <taxon>Pseudomonadota</taxon>
        <taxon>Alphaproteobacteria</taxon>
        <taxon>Rhodobacterales</taxon>
        <taxon>Roseobacteraceae</taxon>
        <taxon>Loktanella</taxon>
    </lineage>
</organism>
<dbReference type="EMBL" id="FQUE01000012">
    <property type="protein sequence ID" value="SHF76114.1"/>
    <property type="molecule type" value="Genomic_DNA"/>
</dbReference>
<dbReference type="Proteomes" id="UP000183987">
    <property type="component" value="Unassembled WGS sequence"/>
</dbReference>
<name>A0A1M5EAE8_LOKAT</name>
<dbReference type="AlphaFoldDB" id="A0A1M5EAE8"/>
<dbReference type="STRING" id="366533.SAMN05444339_11213"/>
<proteinExistence type="predicted"/>
<keyword evidence="2" id="KW-1185">Reference proteome</keyword>
<gene>
    <name evidence="1" type="ORF">SAMN05444339_11213</name>
</gene>
<protein>
    <submittedName>
        <fullName evidence="1">Uncharacterized protein</fullName>
    </submittedName>
</protein>
<evidence type="ECO:0000313" key="2">
    <source>
        <dbReference type="Proteomes" id="UP000183987"/>
    </source>
</evidence>